<comment type="caution">
    <text evidence="8">The sequence shown here is derived from an EMBL/GenBank/DDBJ whole genome shotgun (WGS) entry which is preliminary data.</text>
</comment>
<name>A0A409XRY0_PSICY</name>
<comment type="subcellular location">
    <subcellularLocation>
        <location evidence="1">Endomembrane system</location>
        <topology evidence="1">Multi-pass membrane protein</topology>
    </subcellularLocation>
</comment>
<feature type="transmembrane region" description="Helical" evidence="7">
    <location>
        <begin position="326"/>
        <end position="351"/>
    </location>
</feature>
<dbReference type="PANTHER" id="PTHR23514:SF3">
    <property type="entry name" value="BYPASS OF STOP CODON PROTEIN 6"/>
    <property type="match status" value="1"/>
</dbReference>
<evidence type="ECO:0008006" key="10">
    <source>
        <dbReference type="Google" id="ProtNLM"/>
    </source>
</evidence>
<dbReference type="SUPFAM" id="SSF103473">
    <property type="entry name" value="MFS general substrate transporter"/>
    <property type="match status" value="1"/>
</dbReference>
<dbReference type="InterPro" id="IPR051788">
    <property type="entry name" value="MFS_Transporter"/>
</dbReference>
<dbReference type="OrthoDB" id="413079at2759"/>
<evidence type="ECO:0000313" key="8">
    <source>
        <dbReference type="EMBL" id="PPQ93572.1"/>
    </source>
</evidence>
<dbReference type="GO" id="GO:0012505">
    <property type="term" value="C:endomembrane system"/>
    <property type="evidence" value="ECO:0007669"/>
    <property type="project" value="UniProtKB-SubCell"/>
</dbReference>
<protein>
    <recommendedName>
        <fullName evidence="10">Major facilitator superfamily (MFS) profile domain-containing protein</fullName>
    </recommendedName>
</protein>
<dbReference type="InterPro" id="IPR036259">
    <property type="entry name" value="MFS_trans_sf"/>
</dbReference>
<dbReference type="PANTHER" id="PTHR23514">
    <property type="entry name" value="BYPASS OF STOP CODON PROTEIN 6"/>
    <property type="match status" value="1"/>
</dbReference>
<evidence type="ECO:0000256" key="7">
    <source>
        <dbReference type="SAM" id="Phobius"/>
    </source>
</evidence>
<feature type="transmembrane region" description="Helical" evidence="7">
    <location>
        <begin position="363"/>
        <end position="384"/>
    </location>
</feature>
<accession>A0A409XRY0</accession>
<evidence type="ECO:0000256" key="6">
    <source>
        <dbReference type="ARBA" id="ARBA00023136"/>
    </source>
</evidence>
<keyword evidence="4 7" id="KW-0812">Transmembrane</keyword>
<keyword evidence="6 7" id="KW-0472">Membrane</keyword>
<sequence>MSKSTLKLAHSADAIPLANLSARSIASASRTHVPEVKLEDGDAITVAKEPSKLDGTNGNIYAASTYLSERTKRPQISEHSKQHGNSHKNISEIRLEALPVPVDLRDSNPRSSSVHTSSSRVYVNHKRNSLIQFLSLCYCLGMVGWNDGTTGPLLPTLQEYYKGYICAGILNIWLNDRLGFGKILAIGTLFQLCGYAIIIIAPPFPLLICAYVIAGFGVSFQVAQCNGFVASLNKHMTLKLGILQGAYGLGAFLAPFSSTYFSKLAGRQWSYHFIVSVVLTLYTFFDLGGKTVLTEVLLDAGQEQSNEYTQQEHGSKYRQIFSLKCIPLLAVFTLIYIGVEVTLGGWIVTFIIQKRGGGSNSGYISSGFFGASLAFGLQIGRIGLTIGRLCLMWLNKLVGEYRIVIIYAFIAIGLVCSKYHWKCRIRV</sequence>
<evidence type="ECO:0000313" key="9">
    <source>
        <dbReference type="Proteomes" id="UP000283269"/>
    </source>
</evidence>
<keyword evidence="5 7" id="KW-1133">Transmembrane helix</keyword>
<dbReference type="EMBL" id="NHYD01000693">
    <property type="protein sequence ID" value="PPQ93572.1"/>
    <property type="molecule type" value="Genomic_DNA"/>
</dbReference>
<dbReference type="InParanoid" id="A0A409XRY0"/>
<dbReference type="GO" id="GO:0022857">
    <property type="term" value="F:transmembrane transporter activity"/>
    <property type="evidence" value="ECO:0007669"/>
    <property type="project" value="InterPro"/>
</dbReference>
<keyword evidence="9" id="KW-1185">Reference proteome</keyword>
<gene>
    <name evidence="8" type="ORF">CVT25_005564</name>
</gene>
<evidence type="ECO:0000256" key="4">
    <source>
        <dbReference type="ARBA" id="ARBA00022692"/>
    </source>
</evidence>
<feature type="transmembrane region" description="Helical" evidence="7">
    <location>
        <begin position="241"/>
        <end position="262"/>
    </location>
</feature>
<dbReference type="Proteomes" id="UP000283269">
    <property type="component" value="Unassembled WGS sequence"/>
</dbReference>
<dbReference type="InterPro" id="IPR011701">
    <property type="entry name" value="MFS"/>
</dbReference>
<comment type="similarity">
    <text evidence="2">Belongs to the major facilitator superfamily.</text>
</comment>
<keyword evidence="3" id="KW-0813">Transport</keyword>
<dbReference type="Gene3D" id="1.20.1250.20">
    <property type="entry name" value="MFS general substrate transporter like domains"/>
    <property type="match status" value="1"/>
</dbReference>
<organism evidence="8 9">
    <name type="scientific">Psilocybe cyanescens</name>
    <dbReference type="NCBI Taxonomy" id="93625"/>
    <lineage>
        <taxon>Eukaryota</taxon>
        <taxon>Fungi</taxon>
        <taxon>Dikarya</taxon>
        <taxon>Basidiomycota</taxon>
        <taxon>Agaricomycotina</taxon>
        <taxon>Agaricomycetes</taxon>
        <taxon>Agaricomycetidae</taxon>
        <taxon>Agaricales</taxon>
        <taxon>Agaricineae</taxon>
        <taxon>Strophariaceae</taxon>
        <taxon>Psilocybe</taxon>
    </lineage>
</organism>
<dbReference type="Pfam" id="PF07690">
    <property type="entry name" value="MFS_1"/>
    <property type="match status" value="1"/>
</dbReference>
<dbReference type="GO" id="GO:0016020">
    <property type="term" value="C:membrane"/>
    <property type="evidence" value="ECO:0007669"/>
    <property type="project" value="TreeGrafter"/>
</dbReference>
<reference evidence="8 9" key="1">
    <citation type="journal article" date="2018" name="Evol. Lett.">
        <title>Horizontal gene cluster transfer increased hallucinogenic mushroom diversity.</title>
        <authorList>
            <person name="Reynolds H.T."/>
            <person name="Vijayakumar V."/>
            <person name="Gluck-Thaler E."/>
            <person name="Korotkin H.B."/>
            <person name="Matheny P.B."/>
            <person name="Slot J.C."/>
        </authorList>
    </citation>
    <scope>NUCLEOTIDE SEQUENCE [LARGE SCALE GENOMIC DNA]</scope>
    <source>
        <strain evidence="8 9">2631</strain>
    </source>
</reference>
<evidence type="ECO:0000256" key="5">
    <source>
        <dbReference type="ARBA" id="ARBA00022989"/>
    </source>
</evidence>
<dbReference type="AlphaFoldDB" id="A0A409XRY0"/>
<feature type="transmembrane region" description="Helical" evidence="7">
    <location>
        <begin position="269"/>
        <end position="285"/>
    </location>
</feature>
<dbReference type="STRING" id="93625.A0A409XRY0"/>
<evidence type="ECO:0000256" key="3">
    <source>
        <dbReference type="ARBA" id="ARBA00022448"/>
    </source>
</evidence>
<evidence type="ECO:0000256" key="2">
    <source>
        <dbReference type="ARBA" id="ARBA00008335"/>
    </source>
</evidence>
<evidence type="ECO:0000256" key="1">
    <source>
        <dbReference type="ARBA" id="ARBA00004127"/>
    </source>
</evidence>
<proteinExistence type="inferred from homology"/>
<feature type="transmembrane region" description="Helical" evidence="7">
    <location>
        <begin position="404"/>
        <end position="421"/>
    </location>
</feature>